<dbReference type="Proteomes" id="UP000076923">
    <property type="component" value="Unassembled WGS sequence"/>
</dbReference>
<name>A0A176TAP5_9FLAO</name>
<reference evidence="7 8" key="1">
    <citation type="submission" date="2016-02" db="EMBL/GenBank/DDBJ databases">
        <title>Draft genome sequence of Polaribacter atrinae KACC17473.</title>
        <authorList>
            <person name="Shin S.-K."/>
            <person name="Yi H."/>
        </authorList>
    </citation>
    <scope>NUCLEOTIDE SEQUENCE [LARGE SCALE GENOMIC DNA]</scope>
    <source>
        <strain evidence="7 8">KACC 17473</strain>
    </source>
</reference>
<dbReference type="InterPro" id="IPR019734">
    <property type="entry name" value="TPR_rpt"/>
</dbReference>
<dbReference type="InterPro" id="IPR011990">
    <property type="entry name" value="TPR-like_helical_dom_sf"/>
</dbReference>
<comment type="subcellular location">
    <subcellularLocation>
        <location evidence="1">Cytoplasm</location>
    </subcellularLocation>
</comment>
<dbReference type="OrthoDB" id="9771112at2"/>
<keyword evidence="3" id="KW-0677">Repeat</keyword>
<dbReference type="SUPFAM" id="SSF48452">
    <property type="entry name" value="TPR-like"/>
    <property type="match status" value="2"/>
</dbReference>
<proteinExistence type="inferred from homology"/>
<keyword evidence="4 6" id="KW-0802">TPR repeat</keyword>
<dbReference type="PROSITE" id="PS50005">
    <property type="entry name" value="TPR"/>
    <property type="match status" value="3"/>
</dbReference>
<dbReference type="Gene3D" id="1.25.40.10">
    <property type="entry name" value="Tetratricopeptide repeat domain"/>
    <property type="match status" value="3"/>
</dbReference>
<comment type="caution">
    <text evidence="7">The sequence shown here is derived from an EMBL/GenBank/DDBJ whole genome shotgun (WGS) entry which is preliminary data.</text>
</comment>
<dbReference type="RefSeq" id="WP_068449995.1">
    <property type="nucleotide sequence ID" value="NZ_CP150660.1"/>
</dbReference>
<evidence type="ECO:0000256" key="6">
    <source>
        <dbReference type="PROSITE-ProRule" id="PRU00339"/>
    </source>
</evidence>
<evidence type="ECO:0000256" key="5">
    <source>
        <dbReference type="ARBA" id="ARBA00038253"/>
    </source>
</evidence>
<gene>
    <name evidence="7" type="ORF">LPB303_10555</name>
</gene>
<feature type="repeat" description="TPR" evidence="6">
    <location>
        <begin position="121"/>
        <end position="154"/>
    </location>
</feature>
<evidence type="ECO:0000313" key="8">
    <source>
        <dbReference type="Proteomes" id="UP000076923"/>
    </source>
</evidence>
<feature type="repeat" description="TPR" evidence="6">
    <location>
        <begin position="160"/>
        <end position="193"/>
    </location>
</feature>
<dbReference type="Pfam" id="PF13181">
    <property type="entry name" value="TPR_8"/>
    <property type="match status" value="3"/>
</dbReference>
<dbReference type="AlphaFoldDB" id="A0A176TAP5"/>
<organism evidence="7 8">
    <name type="scientific">Polaribacter atrinae</name>
    <dbReference type="NCBI Taxonomy" id="1333662"/>
    <lineage>
        <taxon>Bacteria</taxon>
        <taxon>Pseudomonadati</taxon>
        <taxon>Bacteroidota</taxon>
        <taxon>Flavobacteriia</taxon>
        <taxon>Flavobacteriales</taxon>
        <taxon>Flavobacteriaceae</taxon>
    </lineage>
</organism>
<comment type="similarity">
    <text evidence="5">Belongs to the Rap family.</text>
</comment>
<feature type="repeat" description="TPR" evidence="6">
    <location>
        <begin position="240"/>
        <end position="273"/>
    </location>
</feature>
<keyword evidence="2" id="KW-0963">Cytoplasm</keyword>
<protein>
    <submittedName>
        <fullName evidence="7">Uncharacterized protein</fullName>
    </submittedName>
</protein>
<evidence type="ECO:0000256" key="4">
    <source>
        <dbReference type="ARBA" id="ARBA00022803"/>
    </source>
</evidence>
<dbReference type="SMART" id="SM00028">
    <property type="entry name" value="TPR"/>
    <property type="match status" value="5"/>
</dbReference>
<dbReference type="PANTHER" id="PTHR46630">
    <property type="entry name" value="TETRATRICOPEPTIDE REPEAT PROTEIN 29"/>
    <property type="match status" value="1"/>
</dbReference>
<sequence>MYYKIILPFLLLFILKVNSQNLDSIFISKKNIVKSIKTDEKKAQFLYDCGEFFYSKNVNKSEYFYREALTLTEGTNSLMEGRVLFKLGFVEKNEGNLSTSLRYFNKAKEIFKDKNDIERLASVYFDIGYVYRYKNQIDVEYDFYKKGLKLSEGGSEILIGKGYLHLGNYYTRLKKLDSSIYFYNKALDVFKKINKDNRIYNVYNNISNTYYKQGRYNKVISIRSLVLKYAKKENNKLLITVNYHNIAAAYRQLKDYKKAKKYLDSAILVAEEENFKLRLSKSYNSISKISYSLKDYKEAFLQQQKYKIYSDSIFKSQLSNTIEEVELKNKHKVEKKNLEILNQEQAFDKKLYLSIILVFLLLGIPGSIS</sequence>
<accession>A0A176TAP5</accession>
<evidence type="ECO:0000256" key="3">
    <source>
        <dbReference type="ARBA" id="ARBA00022737"/>
    </source>
</evidence>
<dbReference type="InterPro" id="IPR051476">
    <property type="entry name" value="Bac_ResReg_Asp_Phosphatase"/>
</dbReference>
<dbReference type="PANTHER" id="PTHR46630:SF1">
    <property type="entry name" value="TETRATRICOPEPTIDE REPEAT PROTEIN 29"/>
    <property type="match status" value="1"/>
</dbReference>
<dbReference type="STRING" id="1333662.LPB303_10555"/>
<dbReference type="EMBL" id="LVWE01000037">
    <property type="protein sequence ID" value="OAD44914.1"/>
    <property type="molecule type" value="Genomic_DNA"/>
</dbReference>
<evidence type="ECO:0000256" key="2">
    <source>
        <dbReference type="ARBA" id="ARBA00022490"/>
    </source>
</evidence>
<evidence type="ECO:0000313" key="7">
    <source>
        <dbReference type="EMBL" id="OAD44914.1"/>
    </source>
</evidence>
<keyword evidence="8" id="KW-1185">Reference proteome</keyword>
<dbReference type="GO" id="GO:0005737">
    <property type="term" value="C:cytoplasm"/>
    <property type="evidence" value="ECO:0007669"/>
    <property type="project" value="UniProtKB-SubCell"/>
</dbReference>
<evidence type="ECO:0000256" key="1">
    <source>
        <dbReference type="ARBA" id="ARBA00004496"/>
    </source>
</evidence>